<accession>A0ABD3VQJ5</accession>
<evidence type="ECO:0000256" key="1">
    <source>
        <dbReference type="SAM" id="Phobius"/>
    </source>
</evidence>
<comment type="caution">
    <text evidence="2">The sequence shown here is derived from an EMBL/GenBank/DDBJ whole genome shotgun (WGS) entry which is preliminary data.</text>
</comment>
<keyword evidence="1" id="KW-0472">Membrane</keyword>
<keyword evidence="1" id="KW-0812">Transmembrane</keyword>
<evidence type="ECO:0000313" key="2">
    <source>
        <dbReference type="EMBL" id="KAL3863328.1"/>
    </source>
</evidence>
<dbReference type="AlphaFoldDB" id="A0ABD3VQJ5"/>
<keyword evidence="1" id="KW-1133">Transmembrane helix</keyword>
<name>A0ABD3VQJ5_SINWO</name>
<feature type="transmembrane region" description="Helical" evidence="1">
    <location>
        <begin position="76"/>
        <end position="96"/>
    </location>
</feature>
<gene>
    <name evidence="2" type="ORF">ACJMK2_005089</name>
</gene>
<evidence type="ECO:0000313" key="3">
    <source>
        <dbReference type="Proteomes" id="UP001634394"/>
    </source>
</evidence>
<dbReference type="EMBL" id="JBJQND010000010">
    <property type="protein sequence ID" value="KAL3863328.1"/>
    <property type="molecule type" value="Genomic_DNA"/>
</dbReference>
<organism evidence="2 3">
    <name type="scientific">Sinanodonta woodiana</name>
    <name type="common">Chinese pond mussel</name>
    <name type="synonym">Anodonta woodiana</name>
    <dbReference type="NCBI Taxonomy" id="1069815"/>
    <lineage>
        <taxon>Eukaryota</taxon>
        <taxon>Metazoa</taxon>
        <taxon>Spiralia</taxon>
        <taxon>Lophotrochozoa</taxon>
        <taxon>Mollusca</taxon>
        <taxon>Bivalvia</taxon>
        <taxon>Autobranchia</taxon>
        <taxon>Heteroconchia</taxon>
        <taxon>Palaeoheterodonta</taxon>
        <taxon>Unionida</taxon>
        <taxon>Unionoidea</taxon>
        <taxon>Unionidae</taxon>
        <taxon>Unioninae</taxon>
        <taxon>Sinanodonta</taxon>
    </lineage>
</organism>
<reference evidence="2 3" key="1">
    <citation type="submission" date="2024-11" db="EMBL/GenBank/DDBJ databases">
        <title>Chromosome-level genome assembly of the freshwater bivalve Anodonta woodiana.</title>
        <authorList>
            <person name="Chen X."/>
        </authorList>
    </citation>
    <scope>NUCLEOTIDE SEQUENCE [LARGE SCALE GENOMIC DNA]</scope>
    <source>
        <strain evidence="2">MN2024</strain>
        <tissue evidence="2">Gills</tissue>
    </source>
</reference>
<dbReference type="Proteomes" id="UP001634394">
    <property type="component" value="Unassembled WGS sequence"/>
</dbReference>
<proteinExistence type="predicted"/>
<feature type="transmembrane region" description="Helical" evidence="1">
    <location>
        <begin position="108"/>
        <end position="132"/>
    </location>
</feature>
<protein>
    <submittedName>
        <fullName evidence="2">Uncharacterized protein</fullName>
    </submittedName>
</protein>
<sequence length="202" mass="22877">MRLNRNKIIACALSISIVLQVVAFLTPGWMVFKSNTRSEYHGLLYKVVCLVKEECMTTSALNEDTNSGVWFQRVSFIIKCLLPLIMSIAALTLQIHSMRRPNKKSQNYVRCLICITISVVLQWDLVFLHTFLPQEQGNASSDFIFPWCRTIEAICGACSIGCSLLFLTGLMKALKAYECFQQDPTENVNGVTEHENKVVFEI</sequence>
<feature type="transmembrane region" description="Helical" evidence="1">
    <location>
        <begin position="144"/>
        <end position="167"/>
    </location>
</feature>
<keyword evidence="3" id="KW-1185">Reference proteome</keyword>